<dbReference type="Proteomes" id="UP001176961">
    <property type="component" value="Unassembled WGS sequence"/>
</dbReference>
<evidence type="ECO:0000256" key="1">
    <source>
        <dbReference type="SAM" id="MobiDB-lite"/>
    </source>
</evidence>
<keyword evidence="4" id="KW-1185">Reference proteome</keyword>
<gene>
    <name evidence="3" type="ORF">CYNAS_LOCUS2576</name>
</gene>
<name>A0AA36DQ33_CYLNA</name>
<reference evidence="3" key="1">
    <citation type="submission" date="2023-07" db="EMBL/GenBank/DDBJ databases">
        <authorList>
            <consortium name="CYATHOMIX"/>
        </authorList>
    </citation>
    <scope>NUCLEOTIDE SEQUENCE</scope>
    <source>
        <strain evidence="3">N/A</strain>
    </source>
</reference>
<dbReference type="EMBL" id="CATQJL010000001">
    <property type="protein sequence ID" value="CAJ0590593.1"/>
    <property type="molecule type" value="Genomic_DNA"/>
</dbReference>
<comment type="caution">
    <text evidence="3">The sequence shown here is derived from an EMBL/GenBank/DDBJ whole genome shotgun (WGS) entry which is preliminary data.</text>
</comment>
<feature type="signal peptide" evidence="2">
    <location>
        <begin position="1"/>
        <end position="16"/>
    </location>
</feature>
<dbReference type="AlphaFoldDB" id="A0AA36DQ33"/>
<proteinExistence type="predicted"/>
<sequence>MRGLCTLLAVLAAVEAEDVVVDPDAQQSSQHSQAKVRAEDGVQVDKVAAKSPKQLTEEEEAEFDPTGEWKNLERGDDGEAFVLLPKGDNVGVKNEHPDSYYYEYESEEKVDCDKFKNFSKEVRQAMRSDHTVKAKVQDDPNCDDIDEAVKRIRRSLSSDRTEHQVQYFDKSGITVKNEGEVAEKLWRQERGASAELSTTKWVYRARRNTFQLKALLTNEENVVGFGCAYEKSSALCVFNLRTHASELEKNLATSEELPAPPS</sequence>
<feature type="chain" id="PRO_5041344883" evidence="2">
    <location>
        <begin position="17"/>
        <end position="262"/>
    </location>
</feature>
<organism evidence="3 4">
    <name type="scientific">Cylicocyclus nassatus</name>
    <name type="common">Nematode worm</name>
    <dbReference type="NCBI Taxonomy" id="53992"/>
    <lineage>
        <taxon>Eukaryota</taxon>
        <taxon>Metazoa</taxon>
        <taxon>Ecdysozoa</taxon>
        <taxon>Nematoda</taxon>
        <taxon>Chromadorea</taxon>
        <taxon>Rhabditida</taxon>
        <taxon>Rhabditina</taxon>
        <taxon>Rhabditomorpha</taxon>
        <taxon>Strongyloidea</taxon>
        <taxon>Strongylidae</taxon>
        <taxon>Cylicocyclus</taxon>
    </lineage>
</organism>
<evidence type="ECO:0000256" key="2">
    <source>
        <dbReference type="SAM" id="SignalP"/>
    </source>
</evidence>
<evidence type="ECO:0000313" key="4">
    <source>
        <dbReference type="Proteomes" id="UP001176961"/>
    </source>
</evidence>
<accession>A0AA36DQ33</accession>
<keyword evidence="2" id="KW-0732">Signal</keyword>
<evidence type="ECO:0000313" key="3">
    <source>
        <dbReference type="EMBL" id="CAJ0590593.1"/>
    </source>
</evidence>
<feature type="region of interest" description="Disordered" evidence="1">
    <location>
        <begin position="24"/>
        <end position="61"/>
    </location>
</feature>
<protein>
    <submittedName>
        <fullName evidence="3">Uncharacterized protein</fullName>
    </submittedName>
</protein>